<evidence type="ECO:0000313" key="7">
    <source>
        <dbReference type="EMBL" id="KAF2767256.1"/>
    </source>
</evidence>
<feature type="transmembrane region" description="Helical" evidence="5">
    <location>
        <begin position="214"/>
        <end position="232"/>
    </location>
</feature>
<feature type="transmembrane region" description="Helical" evidence="5">
    <location>
        <begin position="398"/>
        <end position="417"/>
    </location>
</feature>
<dbReference type="Pfam" id="PF07690">
    <property type="entry name" value="MFS_1"/>
    <property type="match status" value="1"/>
</dbReference>
<evidence type="ECO:0000256" key="3">
    <source>
        <dbReference type="ARBA" id="ARBA00022989"/>
    </source>
</evidence>
<reference evidence="7" key="1">
    <citation type="journal article" date="2020" name="Stud. Mycol.">
        <title>101 Dothideomycetes genomes: a test case for predicting lifestyles and emergence of pathogens.</title>
        <authorList>
            <person name="Haridas S."/>
            <person name="Albert R."/>
            <person name="Binder M."/>
            <person name="Bloem J."/>
            <person name="Labutti K."/>
            <person name="Salamov A."/>
            <person name="Andreopoulos B."/>
            <person name="Baker S."/>
            <person name="Barry K."/>
            <person name="Bills G."/>
            <person name="Bluhm B."/>
            <person name="Cannon C."/>
            <person name="Castanera R."/>
            <person name="Culley D."/>
            <person name="Daum C."/>
            <person name="Ezra D."/>
            <person name="Gonzalez J."/>
            <person name="Henrissat B."/>
            <person name="Kuo A."/>
            <person name="Liang C."/>
            <person name="Lipzen A."/>
            <person name="Lutzoni F."/>
            <person name="Magnuson J."/>
            <person name="Mondo S."/>
            <person name="Nolan M."/>
            <person name="Ohm R."/>
            <person name="Pangilinan J."/>
            <person name="Park H.-J."/>
            <person name="Ramirez L."/>
            <person name="Alfaro M."/>
            <person name="Sun H."/>
            <person name="Tritt A."/>
            <person name="Yoshinaga Y."/>
            <person name="Zwiers L.-H."/>
            <person name="Turgeon B."/>
            <person name="Goodwin S."/>
            <person name="Spatafora J."/>
            <person name="Crous P."/>
            <person name="Grigoriev I."/>
        </authorList>
    </citation>
    <scope>NUCLEOTIDE SEQUENCE</scope>
    <source>
        <strain evidence="7">CBS 116005</strain>
    </source>
</reference>
<protein>
    <submittedName>
        <fullName evidence="7">Putative MFS multidrug transporter</fullName>
    </submittedName>
</protein>
<sequence>MDIHDTEAKVPAVSDTPAALLAAQSWRGVVVDERGFYSWAAGSRRHPRNWKLVRKIDDTGMIMFIESFTTVISTASANAGHAASKQLGLSHSVETLLFMTLYLTGQCIGGVVLPSYSESFGRKWLYTSSALIYSAFSVLIAAWPTSPGIAVGRFITGFVSAVPSVVISGSLEDIWNIRARIWVFFIGATICNMGLVVGPIISPYIIDAYGWECIFYISAIVCGVSTVLLAFMRESRPSTILRGIVKQLRAEFGEDGVFLVTSSPDDIPDFRAFLHTSIGRPLQLLFTEWITFTVAILAGVAIALVYLFAEIMPTIFEAYDPPLSQTEKVMPWLCLAAGFLLGCVTRICDHMRLRHRCTRDIHSEDKLLGFVLAAPSLAVGLWWFAWTVPPSAGSGLTWTIPWPVAAVSLVPVGWALNEFDMVLGGYITDTYQAYAASAFGAMNLVRSILSATFPLLATVLYNGLGYHWAGTLLAACATLFCIVPVVFVRYGARIRKRSKFAMWSADASKAESVER</sequence>
<evidence type="ECO:0000256" key="4">
    <source>
        <dbReference type="ARBA" id="ARBA00023136"/>
    </source>
</evidence>
<evidence type="ECO:0000313" key="8">
    <source>
        <dbReference type="Proteomes" id="UP000799436"/>
    </source>
</evidence>
<comment type="subcellular location">
    <subcellularLocation>
        <location evidence="1">Membrane</location>
        <topology evidence="1">Multi-pass membrane protein</topology>
    </subcellularLocation>
</comment>
<accession>A0A6G1L356</accession>
<feature type="transmembrane region" description="Helical" evidence="5">
    <location>
        <begin position="467"/>
        <end position="492"/>
    </location>
</feature>
<dbReference type="GO" id="GO:0022857">
    <property type="term" value="F:transmembrane transporter activity"/>
    <property type="evidence" value="ECO:0007669"/>
    <property type="project" value="InterPro"/>
</dbReference>
<dbReference type="PROSITE" id="PS50850">
    <property type="entry name" value="MFS"/>
    <property type="match status" value="1"/>
</dbReference>
<proteinExistence type="predicted"/>
<dbReference type="OrthoDB" id="5410178at2759"/>
<feature type="transmembrane region" description="Helical" evidence="5">
    <location>
        <begin position="181"/>
        <end position="202"/>
    </location>
</feature>
<evidence type="ECO:0000256" key="1">
    <source>
        <dbReference type="ARBA" id="ARBA00004141"/>
    </source>
</evidence>
<dbReference type="Proteomes" id="UP000799436">
    <property type="component" value="Unassembled WGS sequence"/>
</dbReference>
<dbReference type="InterPro" id="IPR036259">
    <property type="entry name" value="MFS_trans_sf"/>
</dbReference>
<feature type="transmembrane region" description="Helical" evidence="5">
    <location>
        <begin position="329"/>
        <end position="347"/>
    </location>
</feature>
<feature type="transmembrane region" description="Helical" evidence="5">
    <location>
        <begin position="438"/>
        <end position="461"/>
    </location>
</feature>
<dbReference type="InterPro" id="IPR020846">
    <property type="entry name" value="MFS_dom"/>
</dbReference>
<dbReference type="PANTHER" id="PTHR23502">
    <property type="entry name" value="MAJOR FACILITATOR SUPERFAMILY"/>
    <property type="match status" value="1"/>
</dbReference>
<dbReference type="EMBL" id="ML995859">
    <property type="protein sequence ID" value="KAF2767256.1"/>
    <property type="molecule type" value="Genomic_DNA"/>
</dbReference>
<gene>
    <name evidence="7" type="ORF">EJ03DRAFT_160150</name>
</gene>
<evidence type="ECO:0000256" key="2">
    <source>
        <dbReference type="ARBA" id="ARBA00022692"/>
    </source>
</evidence>
<keyword evidence="3 5" id="KW-1133">Transmembrane helix</keyword>
<dbReference type="Gene3D" id="1.20.1250.20">
    <property type="entry name" value="MFS general substrate transporter like domains"/>
    <property type="match status" value="1"/>
</dbReference>
<feature type="transmembrane region" description="Helical" evidence="5">
    <location>
        <begin position="149"/>
        <end position="169"/>
    </location>
</feature>
<organism evidence="7 8">
    <name type="scientific">Teratosphaeria nubilosa</name>
    <dbReference type="NCBI Taxonomy" id="161662"/>
    <lineage>
        <taxon>Eukaryota</taxon>
        <taxon>Fungi</taxon>
        <taxon>Dikarya</taxon>
        <taxon>Ascomycota</taxon>
        <taxon>Pezizomycotina</taxon>
        <taxon>Dothideomycetes</taxon>
        <taxon>Dothideomycetidae</taxon>
        <taxon>Mycosphaerellales</taxon>
        <taxon>Teratosphaeriaceae</taxon>
        <taxon>Teratosphaeria</taxon>
    </lineage>
</organism>
<dbReference type="PANTHER" id="PTHR23502:SF157">
    <property type="entry name" value="MAJOR FACILITATOR SUPERFAMILY (MFS) PROFILE DOMAIN-CONTAINING PROTEIN-RELATED"/>
    <property type="match status" value="1"/>
</dbReference>
<feature type="transmembrane region" description="Helical" evidence="5">
    <location>
        <begin position="96"/>
        <end position="117"/>
    </location>
</feature>
<evidence type="ECO:0000256" key="5">
    <source>
        <dbReference type="SAM" id="Phobius"/>
    </source>
</evidence>
<dbReference type="AlphaFoldDB" id="A0A6G1L356"/>
<feature type="transmembrane region" description="Helical" evidence="5">
    <location>
        <begin position="367"/>
        <end position="386"/>
    </location>
</feature>
<feature type="transmembrane region" description="Helical" evidence="5">
    <location>
        <begin position="124"/>
        <end position="143"/>
    </location>
</feature>
<keyword evidence="4 5" id="KW-0472">Membrane</keyword>
<dbReference type="SUPFAM" id="SSF103473">
    <property type="entry name" value="MFS general substrate transporter"/>
    <property type="match status" value="1"/>
</dbReference>
<dbReference type="GO" id="GO:0016020">
    <property type="term" value="C:membrane"/>
    <property type="evidence" value="ECO:0007669"/>
    <property type="project" value="UniProtKB-SubCell"/>
</dbReference>
<name>A0A6G1L356_9PEZI</name>
<evidence type="ECO:0000259" key="6">
    <source>
        <dbReference type="PROSITE" id="PS50850"/>
    </source>
</evidence>
<feature type="transmembrane region" description="Helical" evidence="5">
    <location>
        <begin position="289"/>
        <end position="309"/>
    </location>
</feature>
<keyword evidence="8" id="KW-1185">Reference proteome</keyword>
<dbReference type="InterPro" id="IPR011701">
    <property type="entry name" value="MFS"/>
</dbReference>
<keyword evidence="2 5" id="KW-0812">Transmembrane</keyword>
<feature type="domain" description="Major facilitator superfamily (MFS) profile" evidence="6">
    <location>
        <begin position="55"/>
        <end position="493"/>
    </location>
</feature>